<reference evidence="1" key="1">
    <citation type="journal article" date="2020" name="G3 (Bethesda)">
        <title>High-Quality Assemblies for Three Invasive Social Wasps from the &lt;i&gt;Vespula&lt;/i&gt; Genus.</title>
        <authorList>
            <person name="Harrop T.W.R."/>
            <person name="Guhlin J."/>
            <person name="McLaughlin G.M."/>
            <person name="Permina E."/>
            <person name="Stockwell P."/>
            <person name="Gilligan J."/>
            <person name="Le Lec M.F."/>
            <person name="Gruber M.A.M."/>
            <person name="Quinn O."/>
            <person name="Lovegrove M."/>
            <person name="Duncan E.J."/>
            <person name="Remnant E.J."/>
            <person name="Van Eeckhoven J."/>
            <person name="Graham B."/>
            <person name="Knapp R.A."/>
            <person name="Langford K.W."/>
            <person name="Kronenberg Z."/>
            <person name="Press M.O."/>
            <person name="Eacker S.M."/>
            <person name="Wilson-Rankin E.E."/>
            <person name="Purcell J."/>
            <person name="Lester P.J."/>
            <person name="Dearden P.K."/>
        </authorList>
    </citation>
    <scope>NUCLEOTIDE SEQUENCE</scope>
    <source>
        <strain evidence="1">Linc-1</strain>
    </source>
</reference>
<evidence type="ECO:0000313" key="2">
    <source>
        <dbReference type="Proteomes" id="UP000617340"/>
    </source>
</evidence>
<dbReference type="EMBL" id="JACSDZ010000005">
    <property type="protein sequence ID" value="KAF7403204.1"/>
    <property type="molecule type" value="Genomic_DNA"/>
</dbReference>
<organism evidence="1 2">
    <name type="scientific">Vespula germanica</name>
    <name type="common">German yellow jacket</name>
    <name type="synonym">Paravespula germanica</name>
    <dbReference type="NCBI Taxonomy" id="30212"/>
    <lineage>
        <taxon>Eukaryota</taxon>
        <taxon>Metazoa</taxon>
        <taxon>Ecdysozoa</taxon>
        <taxon>Arthropoda</taxon>
        <taxon>Hexapoda</taxon>
        <taxon>Insecta</taxon>
        <taxon>Pterygota</taxon>
        <taxon>Neoptera</taxon>
        <taxon>Endopterygota</taxon>
        <taxon>Hymenoptera</taxon>
        <taxon>Apocrita</taxon>
        <taxon>Aculeata</taxon>
        <taxon>Vespoidea</taxon>
        <taxon>Vespidae</taxon>
        <taxon>Vespinae</taxon>
        <taxon>Vespula</taxon>
    </lineage>
</organism>
<accession>A0A834NCL9</accession>
<name>A0A834NCL9_VESGE</name>
<dbReference type="Proteomes" id="UP000617340">
    <property type="component" value="Unassembled WGS sequence"/>
</dbReference>
<gene>
    <name evidence="1" type="ORF">HZH68_005998</name>
</gene>
<proteinExistence type="predicted"/>
<dbReference type="AlphaFoldDB" id="A0A834NCL9"/>
<keyword evidence="2" id="KW-1185">Reference proteome</keyword>
<protein>
    <submittedName>
        <fullName evidence="1">Uncharacterized protein</fullName>
    </submittedName>
</protein>
<dbReference type="Gene3D" id="1.20.58.70">
    <property type="match status" value="1"/>
</dbReference>
<comment type="caution">
    <text evidence="1">The sequence shown here is derived from an EMBL/GenBank/DDBJ whole genome shotgun (WGS) entry which is preliminary data.</text>
</comment>
<evidence type="ECO:0000313" key="1">
    <source>
        <dbReference type="EMBL" id="KAF7403204.1"/>
    </source>
</evidence>
<sequence>MDNEIYIVCIQFTGIVSYTLILKQYSSWFAIAYPIYVPHINQIIPLVQFIKTLFKYIHFDFKCRNSSTTFGRGFLQDVHIQIAQNKKLKEVLVEVEEVRGFIQLLVENISIVKDLHNNVLSHTSKGMFQLDNINIS</sequence>